<comment type="catalytic activity">
    <reaction evidence="2 4">
        <text>glutathione + H2O = L-cysteinylglycine + L-glutamate</text>
        <dbReference type="Rhea" id="RHEA:28807"/>
        <dbReference type="ChEBI" id="CHEBI:15377"/>
        <dbReference type="ChEBI" id="CHEBI:29985"/>
        <dbReference type="ChEBI" id="CHEBI:57925"/>
        <dbReference type="ChEBI" id="CHEBI:61694"/>
        <dbReference type="EC" id="3.4.19.13"/>
    </reaction>
</comment>
<dbReference type="InterPro" id="IPR000101">
    <property type="entry name" value="GGT_peptidase"/>
</dbReference>
<evidence type="ECO:0000256" key="2">
    <source>
        <dbReference type="ARBA" id="ARBA00001089"/>
    </source>
</evidence>
<comment type="catalytic activity">
    <reaction evidence="3 4">
        <text>an N-terminal (5-L-glutamyl)-[peptide] + an alpha-amino acid = 5-L-glutamyl amino acid + an N-terminal L-alpha-aminoacyl-[peptide]</text>
        <dbReference type="Rhea" id="RHEA:23904"/>
        <dbReference type="Rhea" id="RHEA-COMP:9780"/>
        <dbReference type="Rhea" id="RHEA-COMP:9795"/>
        <dbReference type="ChEBI" id="CHEBI:77644"/>
        <dbReference type="ChEBI" id="CHEBI:78597"/>
        <dbReference type="ChEBI" id="CHEBI:78599"/>
        <dbReference type="ChEBI" id="CHEBI:78608"/>
        <dbReference type="EC" id="2.3.2.2"/>
    </reaction>
</comment>
<comment type="similarity">
    <text evidence="4">Belongs to the gamma-glutamyltransferase family.</text>
</comment>
<evidence type="ECO:0000313" key="6">
    <source>
        <dbReference type="Proteomes" id="UP000635565"/>
    </source>
</evidence>
<comment type="caution">
    <text evidence="5">The sequence shown here is derived from an EMBL/GenBank/DDBJ whole genome shotgun (WGS) entry which is preliminary data.</text>
</comment>
<dbReference type="NCBIfam" id="TIGR00066">
    <property type="entry name" value="g_glut_trans"/>
    <property type="match status" value="1"/>
</dbReference>
<gene>
    <name evidence="5" type="ORF">KSZ_33470</name>
</gene>
<comment type="PTM">
    <text evidence="4">Cleaved by autocatalysis into a large and a small subunit.</text>
</comment>
<comment type="catalytic activity">
    <reaction evidence="1 4">
        <text>an S-substituted glutathione + H2O = an S-substituted L-cysteinylglycine + L-glutamate</text>
        <dbReference type="Rhea" id="RHEA:59468"/>
        <dbReference type="ChEBI" id="CHEBI:15377"/>
        <dbReference type="ChEBI" id="CHEBI:29985"/>
        <dbReference type="ChEBI" id="CHEBI:90779"/>
        <dbReference type="ChEBI" id="CHEBI:143103"/>
        <dbReference type="EC" id="3.4.19.13"/>
    </reaction>
</comment>
<keyword evidence="4" id="KW-0808">Transferase</keyword>
<dbReference type="PANTHER" id="PTHR43881">
    <property type="entry name" value="GAMMA-GLUTAMYLTRANSPEPTIDASE (AFU_ORTHOLOGUE AFUA_4G13580)"/>
    <property type="match status" value="1"/>
</dbReference>
<organism evidence="5 6">
    <name type="scientific">Dictyobacter formicarum</name>
    <dbReference type="NCBI Taxonomy" id="2778368"/>
    <lineage>
        <taxon>Bacteria</taxon>
        <taxon>Bacillati</taxon>
        <taxon>Chloroflexota</taxon>
        <taxon>Ktedonobacteria</taxon>
        <taxon>Ktedonobacterales</taxon>
        <taxon>Dictyobacteraceae</taxon>
        <taxon>Dictyobacter</taxon>
    </lineage>
</organism>
<dbReference type="PRINTS" id="PR01210">
    <property type="entry name" value="GGTRANSPTASE"/>
</dbReference>
<keyword evidence="4" id="KW-0317">Glutathione biosynthesis</keyword>
<dbReference type="SUPFAM" id="SSF56235">
    <property type="entry name" value="N-terminal nucleophile aminohydrolases (Ntn hydrolases)"/>
    <property type="match status" value="1"/>
</dbReference>
<evidence type="ECO:0000256" key="1">
    <source>
        <dbReference type="ARBA" id="ARBA00001049"/>
    </source>
</evidence>
<evidence type="ECO:0000256" key="4">
    <source>
        <dbReference type="RuleBase" id="RU368036"/>
    </source>
</evidence>
<dbReference type="Gene3D" id="3.60.20.40">
    <property type="match status" value="1"/>
</dbReference>
<dbReference type="RefSeq" id="WP_201362994.1">
    <property type="nucleotide sequence ID" value="NZ_BNJJ01000008.1"/>
</dbReference>
<keyword evidence="6" id="KW-1185">Reference proteome</keyword>
<evidence type="ECO:0000256" key="3">
    <source>
        <dbReference type="ARBA" id="ARBA00047417"/>
    </source>
</evidence>
<proteinExistence type="inferred from homology"/>
<reference evidence="5 6" key="1">
    <citation type="journal article" date="2021" name="Int. J. Syst. Evol. Microbiol.">
        <title>Reticulibacter mediterranei gen. nov., sp. nov., within the new family Reticulibacteraceae fam. nov., and Ktedonospora formicarum gen. nov., sp. nov., Ktedonobacter robiniae sp. nov., Dictyobacter formicarum sp. nov. and Dictyobacter arantiisoli sp. nov., belonging to the class Ktedonobacteria.</title>
        <authorList>
            <person name="Yabe S."/>
            <person name="Zheng Y."/>
            <person name="Wang C.M."/>
            <person name="Sakai Y."/>
            <person name="Abe K."/>
            <person name="Yokota A."/>
            <person name="Donadio S."/>
            <person name="Cavaletti L."/>
            <person name="Monciardini P."/>
        </authorList>
    </citation>
    <scope>NUCLEOTIDE SEQUENCE [LARGE SCALE GENOMIC DNA]</scope>
    <source>
        <strain evidence="5 6">SOSP1-9</strain>
    </source>
</reference>
<dbReference type="InterPro" id="IPR029055">
    <property type="entry name" value="Ntn_hydrolases_N"/>
</dbReference>
<keyword evidence="4" id="KW-0865">Zymogen</keyword>
<dbReference type="EC" id="2.3.2.2" evidence="4"/>
<dbReference type="InterPro" id="IPR043137">
    <property type="entry name" value="GGT_ssub_C"/>
</dbReference>
<dbReference type="InterPro" id="IPR043138">
    <property type="entry name" value="GGT_lsub"/>
</dbReference>
<comment type="pathway">
    <text evidence="4">Sulfur metabolism; glutathione metabolism.</text>
</comment>
<protein>
    <recommendedName>
        <fullName evidence="4">Glutathione hydrolase proenzyme</fullName>
        <ecNumber evidence="4">2.3.2.2</ecNumber>
        <ecNumber evidence="4">3.4.19.13</ecNumber>
    </recommendedName>
    <component>
        <recommendedName>
            <fullName evidence="4">Glutathione hydrolase large chain</fullName>
        </recommendedName>
    </component>
    <component>
        <recommendedName>
            <fullName evidence="4">Glutathione hydrolase small chain</fullName>
        </recommendedName>
    </component>
</protein>
<dbReference type="PANTHER" id="PTHR43881:SF5">
    <property type="entry name" value="GAMMA-GLUTAMYLTRANSPEPTIDASE"/>
    <property type="match status" value="1"/>
</dbReference>
<name>A0ABQ3VI36_9CHLR</name>
<dbReference type="EC" id="3.4.19.13" evidence="4"/>
<keyword evidence="4" id="KW-0378">Hydrolase</keyword>
<dbReference type="EMBL" id="BNJJ01000008">
    <property type="protein sequence ID" value="GHO85341.1"/>
    <property type="molecule type" value="Genomic_DNA"/>
</dbReference>
<comment type="subunit">
    <text evidence="4">This enzyme consists of two polypeptide chains, which are synthesized in precursor form from a single polypeptide.</text>
</comment>
<accession>A0ABQ3VI36</accession>
<keyword evidence="4" id="KW-0012">Acyltransferase</keyword>
<sequence length="540" mass="57625">MTNSATIRSFPQHRPVTLARRGVVAAPHYLAAEAGLDMLKSGGNAIDAAIAANAMLQVVYPFVCGLGGDTFMMIYEAASGNVYGLNGSGRSAKAASIERYQELGYQTMPTFGVHTITVPGCVSGWDAASQRFGRLGLAASLQPAIAYAEEGFAIGPGLHNALTTMSTRAEVHASWHRHFLPDGNVPPIGSIIRFPTLAQTLKTIAQEGPASFYNGAIAAEIADFFAREGGLITREDLAAHQAEWVTPLSVPFAGLHIYEMPPNTQGVTALQMLGMLDQLPLGSDPLAPQTVHPAVEAKKIAFTDRAAYLTDPTHMRVDPAQLVSPAYLDQRRSLIDLQHAQNFASPGSFTGDTIYLCAADRDGNIVSLIQSNYMGFGSSLVVDGLGIVLQNRGAYFSLDPQAANALAPHKRTLHTLIPSLALKDGKPAMVFGTMGGDGQAQTHLQVYTASARFGLNIQQAIEMPRWIHGAQYGGIEETLLVENRFPTTTLEILRQMGHTIQVGDAWLPTMGYAQGIVFDPETGVMQGGSDPRAEGIAAGW</sequence>
<dbReference type="Pfam" id="PF01019">
    <property type="entry name" value="G_glu_transpept"/>
    <property type="match status" value="1"/>
</dbReference>
<dbReference type="InterPro" id="IPR052896">
    <property type="entry name" value="GGT-like_enzyme"/>
</dbReference>
<dbReference type="Gene3D" id="1.10.246.130">
    <property type="match status" value="1"/>
</dbReference>
<dbReference type="Proteomes" id="UP000635565">
    <property type="component" value="Unassembled WGS sequence"/>
</dbReference>
<evidence type="ECO:0000313" key="5">
    <source>
        <dbReference type="EMBL" id="GHO85341.1"/>
    </source>
</evidence>